<organism evidence="1 2">
    <name type="scientific">Pontivivens ytuae</name>
    <dbReference type="NCBI Taxonomy" id="2789856"/>
    <lineage>
        <taxon>Bacteria</taxon>
        <taxon>Pseudomonadati</taxon>
        <taxon>Pseudomonadota</taxon>
        <taxon>Alphaproteobacteria</taxon>
        <taxon>Rhodobacterales</taxon>
        <taxon>Paracoccaceae</taxon>
        <taxon>Pontivivens</taxon>
    </lineage>
</organism>
<keyword evidence="2" id="KW-1185">Reference proteome</keyword>
<dbReference type="PANTHER" id="PTHR38460:SF1">
    <property type="entry name" value="TAUTOMERASE YOLI-RELATED"/>
    <property type="match status" value="1"/>
</dbReference>
<sequence>MPLSKLHVPVGMPAELCRAAGEALHLSLVDTCGVNPDDNFCLIARYATEDMIVHPTFLGERDPAVTVVIEITLLAGRSEAQKEALHVDVRERLAVLGIEPANVILFLVENGPADWSFSDAGSVKTVLGL</sequence>
<reference evidence="1 2" key="1">
    <citation type="submission" date="2020-11" db="EMBL/GenBank/DDBJ databases">
        <title>Description of Pontivivens ytuae sp. nov. isolated from deep sea sediment of Mariana Trench.</title>
        <authorList>
            <person name="Wang Z."/>
            <person name="Sun Q.-L."/>
            <person name="Xu X.-D."/>
            <person name="Tang Y.-Z."/>
            <person name="Zhang J."/>
        </authorList>
    </citation>
    <scope>NUCLEOTIDE SEQUENCE [LARGE SCALE GENOMIC DNA]</scope>
    <source>
        <strain evidence="1 2">MT2928</strain>
    </source>
</reference>
<dbReference type="InterPro" id="IPR037479">
    <property type="entry name" value="Tauto_MSAD"/>
</dbReference>
<dbReference type="AlphaFoldDB" id="A0A7S9QDH8"/>
<protein>
    <submittedName>
        <fullName evidence="1">Tautomerase family protein</fullName>
    </submittedName>
</protein>
<dbReference type="PANTHER" id="PTHR38460">
    <property type="entry name" value="TAUTOMERASE YOLI-RELATED"/>
    <property type="match status" value="1"/>
</dbReference>
<gene>
    <name evidence="1" type="ORF">I0K15_03810</name>
</gene>
<dbReference type="SUPFAM" id="SSF55331">
    <property type="entry name" value="Tautomerase/MIF"/>
    <property type="match status" value="1"/>
</dbReference>
<dbReference type="Gene3D" id="3.30.429.10">
    <property type="entry name" value="Macrophage Migration Inhibitory Factor"/>
    <property type="match status" value="1"/>
</dbReference>
<dbReference type="RefSeq" id="WP_196104106.1">
    <property type="nucleotide sequence ID" value="NZ_CP064942.1"/>
</dbReference>
<evidence type="ECO:0000313" key="2">
    <source>
        <dbReference type="Proteomes" id="UP000594800"/>
    </source>
</evidence>
<evidence type="ECO:0000313" key="1">
    <source>
        <dbReference type="EMBL" id="QPH54905.1"/>
    </source>
</evidence>
<dbReference type="KEGG" id="poz:I0K15_03810"/>
<proteinExistence type="predicted"/>
<dbReference type="InterPro" id="IPR014347">
    <property type="entry name" value="Tautomerase/MIF_sf"/>
</dbReference>
<dbReference type="Pfam" id="PF14552">
    <property type="entry name" value="Tautomerase_2"/>
    <property type="match status" value="1"/>
</dbReference>
<accession>A0A7S9QDH8</accession>
<name>A0A7S9QDH8_9RHOB</name>
<dbReference type="EMBL" id="CP064942">
    <property type="protein sequence ID" value="QPH54905.1"/>
    <property type="molecule type" value="Genomic_DNA"/>
</dbReference>
<dbReference type="Proteomes" id="UP000594800">
    <property type="component" value="Chromosome"/>
</dbReference>